<dbReference type="EMBL" id="LAZR01010192">
    <property type="protein sequence ID" value="KKM68305.1"/>
    <property type="molecule type" value="Genomic_DNA"/>
</dbReference>
<organism evidence="2">
    <name type="scientific">marine sediment metagenome</name>
    <dbReference type="NCBI Taxonomy" id="412755"/>
    <lineage>
        <taxon>unclassified sequences</taxon>
        <taxon>metagenomes</taxon>
        <taxon>ecological metagenomes</taxon>
    </lineage>
</organism>
<feature type="non-terminal residue" evidence="2">
    <location>
        <position position="1"/>
    </location>
</feature>
<name>A0A0F9LVE0_9ZZZZ</name>
<sequence>MYPNNPTKFYCNHPECSFKKGDIFDLIKAVKNPKFTDEDVASDLSHKYKITVKDDIDDIFKMYVKNSWCLFPTGAGSKRPVDGFMWEEKEHKDPKIWKEWIDRGYGVALRGGEVSNTIEIDIDSDTTYEKMKDKLGEDTLIQITKRGRHWIFKYDKAFDIITHKNFRHHKKTPYDMELRGNHAYVVIAPTSVEGEGRKWNNKPIKKMPKELKKFFLDLIGTDTKSVDDTIQEAIDKNEFVEGIKGLDNCCNDTFITYGGILRKKMTDENVAYALRHFNAMLENPMDKKSMGGILRQLQKYRTYDKQELADIVLKRLEIIKEGTAFQIAGTLKREQKDIEDVLKHLEDDNKVIALRGRKYQVLQRVEWVSEKPHLGVPIDFRMPFFHDYARFNQGGMLVIGSPTGRGKSHIAGNFIKQLWEQKCVTHLLNTEADSCIGKITDVLKIPDEAYLVPKKDVKHPMDIELVDKAITLIDWLRMKDGDFTQTENTFEHFAQQLRIHKGFLIILAQIRTSDNKFFAPDQIGNFAALMAKYLWGNNGADCENTYLLTNKIRDSKTGRQIITIPTFYHANTKIIEVRK</sequence>
<dbReference type="SUPFAM" id="SSF56747">
    <property type="entry name" value="Prim-pol domain"/>
    <property type="match status" value="1"/>
</dbReference>
<gene>
    <name evidence="2" type="ORF">LCGC14_1462160</name>
</gene>
<evidence type="ECO:0000313" key="2">
    <source>
        <dbReference type="EMBL" id="KKM68305.1"/>
    </source>
</evidence>
<evidence type="ECO:0000259" key="1">
    <source>
        <dbReference type="SMART" id="SM00943"/>
    </source>
</evidence>
<protein>
    <recommendedName>
        <fullName evidence="1">DNA primase/polymerase bifunctional N-terminal domain-containing protein</fullName>
    </recommendedName>
</protein>
<reference evidence="2" key="1">
    <citation type="journal article" date="2015" name="Nature">
        <title>Complex archaea that bridge the gap between prokaryotes and eukaryotes.</title>
        <authorList>
            <person name="Spang A."/>
            <person name="Saw J.H."/>
            <person name="Jorgensen S.L."/>
            <person name="Zaremba-Niedzwiedzka K."/>
            <person name="Martijn J."/>
            <person name="Lind A.E."/>
            <person name="van Eijk R."/>
            <person name="Schleper C."/>
            <person name="Guy L."/>
            <person name="Ettema T.J."/>
        </authorList>
    </citation>
    <scope>NUCLEOTIDE SEQUENCE</scope>
</reference>
<proteinExistence type="predicted"/>
<dbReference type="SMART" id="SM00943">
    <property type="entry name" value="Prim-Pol"/>
    <property type="match status" value="1"/>
</dbReference>
<dbReference type="Pfam" id="PF09250">
    <property type="entry name" value="Prim-Pol"/>
    <property type="match status" value="1"/>
</dbReference>
<accession>A0A0F9LVE0</accession>
<feature type="domain" description="DNA primase/polymerase bifunctional N-terminal" evidence="1">
    <location>
        <begin position="60"/>
        <end position="211"/>
    </location>
</feature>
<dbReference type="AlphaFoldDB" id="A0A0F9LVE0"/>
<comment type="caution">
    <text evidence="2">The sequence shown here is derived from an EMBL/GenBank/DDBJ whole genome shotgun (WGS) entry which is preliminary data.</text>
</comment>
<dbReference type="InterPro" id="IPR015330">
    <property type="entry name" value="DNA_primase/pol_bifunc_N"/>
</dbReference>